<dbReference type="GO" id="GO:0043386">
    <property type="term" value="P:mycotoxin biosynthetic process"/>
    <property type="evidence" value="ECO:0007669"/>
    <property type="project" value="InterPro"/>
</dbReference>
<evidence type="ECO:0000313" key="5">
    <source>
        <dbReference type="EMBL" id="RFU32837.1"/>
    </source>
</evidence>
<evidence type="ECO:0000256" key="2">
    <source>
        <dbReference type="ARBA" id="ARBA00023002"/>
    </source>
</evidence>
<dbReference type="STRING" id="5539.A0A3E2HHJ1"/>
<dbReference type="AlphaFoldDB" id="A0A3E2HHJ1"/>
<dbReference type="OMA" id="EDENVAW"/>
<keyword evidence="2" id="KW-0560">Oxidoreductase</keyword>
<protein>
    <recommendedName>
        <fullName evidence="7">Oxidase ustYa</fullName>
    </recommendedName>
</protein>
<comment type="caution">
    <text evidence="5">The sequence shown here is derived from an EMBL/GenBank/DDBJ whole genome shotgun (WGS) entry which is preliminary data.</text>
</comment>
<keyword evidence="4" id="KW-0812">Transmembrane</keyword>
<evidence type="ECO:0000256" key="4">
    <source>
        <dbReference type="SAM" id="Phobius"/>
    </source>
</evidence>
<dbReference type="Proteomes" id="UP000258309">
    <property type="component" value="Unassembled WGS sequence"/>
</dbReference>
<dbReference type="OrthoDB" id="3687641at2759"/>
<feature type="transmembrane region" description="Helical" evidence="4">
    <location>
        <begin position="35"/>
        <end position="56"/>
    </location>
</feature>
<evidence type="ECO:0000256" key="3">
    <source>
        <dbReference type="ARBA" id="ARBA00035112"/>
    </source>
</evidence>
<evidence type="ECO:0000256" key="1">
    <source>
        <dbReference type="ARBA" id="ARBA00004685"/>
    </source>
</evidence>
<feature type="non-terminal residue" evidence="5">
    <location>
        <position position="239"/>
    </location>
</feature>
<keyword evidence="4" id="KW-0472">Membrane</keyword>
<dbReference type="InterPro" id="IPR021765">
    <property type="entry name" value="UstYa-like"/>
</dbReference>
<evidence type="ECO:0008006" key="7">
    <source>
        <dbReference type="Google" id="ProtNLM"/>
    </source>
</evidence>
<dbReference type="GO" id="GO:0016491">
    <property type="term" value="F:oxidoreductase activity"/>
    <property type="evidence" value="ECO:0007669"/>
    <property type="project" value="UniProtKB-KW"/>
</dbReference>
<dbReference type="PANTHER" id="PTHR33365:SF11">
    <property type="entry name" value="TAT PATHWAY SIGNAL SEQUENCE"/>
    <property type="match status" value="1"/>
</dbReference>
<reference evidence="5 6" key="1">
    <citation type="submission" date="2018-05" db="EMBL/GenBank/DDBJ databases">
        <title>Draft genome sequence of Scytalidium lignicola DSM 105466, a ubiquitous saprotrophic fungus.</title>
        <authorList>
            <person name="Buettner E."/>
            <person name="Gebauer A.M."/>
            <person name="Hofrichter M."/>
            <person name="Liers C."/>
            <person name="Kellner H."/>
        </authorList>
    </citation>
    <scope>NUCLEOTIDE SEQUENCE [LARGE SCALE GENOMIC DNA]</scope>
    <source>
        <strain evidence="5 6">DSM 105466</strain>
    </source>
</reference>
<dbReference type="PANTHER" id="PTHR33365">
    <property type="entry name" value="YALI0B05434P"/>
    <property type="match status" value="1"/>
</dbReference>
<organism evidence="5 6">
    <name type="scientific">Scytalidium lignicola</name>
    <name type="common">Hyphomycete</name>
    <dbReference type="NCBI Taxonomy" id="5539"/>
    <lineage>
        <taxon>Eukaryota</taxon>
        <taxon>Fungi</taxon>
        <taxon>Dikarya</taxon>
        <taxon>Ascomycota</taxon>
        <taxon>Pezizomycotina</taxon>
        <taxon>Leotiomycetes</taxon>
        <taxon>Leotiomycetes incertae sedis</taxon>
        <taxon>Scytalidium</taxon>
    </lineage>
</organism>
<keyword evidence="6" id="KW-1185">Reference proteome</keyword>
<keyword evidence="4" id="KW-1133">Transmembrane helix</keyword>
<proteinExistence type="inferred from homology"/>
<name>A0A3E2HHJ1_SCYLI</name>
<dbReference type="EMBL" id="NCSJ02000047">
    <property type="protein sequence ID" value="RFU32837.1"/>
    <property type="molecule type" value="Genomic_DNA"/>
</dbReference>
<accession>A0A3E2HHJ1</accession>
<sequence length="239" mass="27333">MSTDKERYSRLENEDLEEEVGYHTKNPPRFSLFKALSYGGILILFILLTTSALTLLPRRRALRNGRWDPQTMLPTIPKVSVEFHMTKKYGQYNEESNSAWDELVPVKHGLFALKDPYRYDLQPGHADPEDENVAWFGVSVFHQLHCLRALRDLVRELKTGQPAREWGGPDHLEHCLDYIRQGLMCNADTTIEWPVFVKDGFGSDGPITGEGIAHQCRDWNAVREFGMKTGELIDSLSGK</sequence>
<gene>
    <name evidence="5" type="ORF">B7463_g3484</name>
</gene>
<comment type="similarity">
    <text evidence="3">Belongs to the ustYa family.</text>
</comment>
<feature type="non-terminal residue" evidence="5">
    <location>
        <position position="1"/>
    </location>
</feature>
<comment type="pathway">
    <text evidence="1">Mycotoxin biosynthesis.</text>
</comment>
<dbReference type="Pfam" id="PF11807">
    <property type="entry name" value="UstYa"/>
    <property type="match status" value="1"/>
</dbReference>
<evidence type="ECO:0000313" key="6">
    <source>
        <dbReference type="Proteomes" id="UP000258309"/>
    </source>
</evidence>